<evidence type="ECO:0000256" key="2">
    <source>
        <dbReference type="ARBA" id="ARBA00022692"/>
    </source>
</evidence>
<dbReference type="InterPro" id="IPR037682">
    <property type="entry name" value="TonB_C"/>
</dbReference>
<evidence type="ECO:0000256" key="4">
    <source>
        <dbReference type="ARBA" id="ARBA00023136"/>
    </source>
</evidence>
<organism evidence="7 8">
    <name type="scientific">Sphingomonas kyeonggiensis</name>
    <dbReference type="NCBI Taxonomy" id="1268553"/>
    <lineage>
        <taxon>Bacteria</taxon>
        <taxon>Pseudomonadati</taxon>
        <taxon>Pseudomonadota</taxon>
        <taxon>Alphaproteobacteria</taxon>
        <taxon>Sphingomonadales</taxon>
        <taxon>Sphingomonadaceae</taxon>
        <taxon>Sphingomonas</taxon>
    </lineage>
</organism>
<comment type="caution">
    <text evidence="7">The sequence shown here is derived from an EMBL/GenBank/DDBJ whole genome shotgun (WGS) entry which is preliminary data.</text>
</comment>
<evidence type="ECO:0000313" key="8">
    <source>
        <dbReference type="Proteomes" id="UP000575241"/>
    </source>
</evidence>
<evidence type="ECO:0000256" key="3">
    <source>
        <dbReference type="ARBA" id="ARBA00022989"/>
    </source>
</evidence>
<keyword evidence="5" id="KW-0732">Signal</keyword>
<keyword evidence="3" id="KW-1133">Transmembrane helix</keyword>
<reference evidence="7 8" key="1">
    <citation type="submission" date="2020-08" db="EMBL/GenBank/DDBJ databases">
        <title>Functional genomics of gut bacteria from endangered species of beetles.</title>
        <authorList>
            <person name="Carlos-Shanley C."/>
        </authorList>
    </citation>
    <scope>NUCLEOTIDE SEQUENCE [LARGE SCALE GENOMIC DNA]</scope>
    <source>
        <strain evidence="7 8">S00224</strain>
    </source>
</reference>
<dbReference type="Gene3D" id="3.30.1150.10">
    <property type="match status" value="2"/>
</dbReference>
<dbReference type="GO" id="GO:0016020">
    <property type="term" value="C:membrane"/>
    <property type="evidence" value="ECO:0007669"/>
    <property type="project" value="UniProtKB-SubCell"/>
</dbReference>
<accession>A0A7W7NSE8</accession>
<dbReference type="Proteomes" id="UP000575241">
    <property type="component" value="Unassembled WGS sequence"/>
</dbReference>
<gene>
    <name evidence="7" type="ORF">HNP52_001886</name>
</gene>
<dbReference type="InterPro" id="IPR006260">
    <property type="entry name" value="TonB/TolA_C"/>
</dbReference>
<name>A0A7W7NSE8_9SPHN</name>
<dbReference type="NCBIfam" id="TIGR01352">
    <property type="entry name" value="tonB_Cterm"/>
    <property type="match status" value="1"/>
</dbReference>
<keyword evidence="8" id="KW-1185">Reference proteome</keyword>
<evidence type="ECO:0000259" key="6">
    <source>
        <dbReference type="Pfam" id="PF03544"/>
    </source>
</evidence>
<dbReference type="RefSeq" id="WP_184165940.1">
    <property type="nucleotide sequence ID" value="NZ_JACHLN010000002.1"/>
</dbReference>
<keyword evidence="4" id="KW-0472">Membrane</keyword>
<dbReference type="Pfam" id="PF03544">
    <property type="entry name" value="TonB_C"/>
    <property type="match status" value="2"/>
</dbReference>
<feature type="domain" description="TonB C-terminal" evidence="6">
    <location>
        <begin position="175"/>
        <end position="235"/>
    </location>
</feature>
<evidence type="ECO:0000256" key="5">
    <source>
        <dbReference type="SAM" id="SignalP"/>
    </source>
</evidence>
<feature type="signal peptide" evidence="5">
    <location>
        <begin position="1"/>
        <end position="21"/>
    </location>
</feature>
<protein>
    <submittedName>
        <fullName evidence="7">TonB family protein</fullName>
    </submittedName>
</protein>
<dbReference type="GO" id="GO:0055085">
    <property type="term" value="P:transmembrane transport"/>
    <property type="evidence" value="ECO:0007669"/>
    <property type="project" value="InterPro"/>
</dbReference>
<sequence length="254" mass="28464">MRRQFSLLAIATLAAPLPGLAQTVTAAPDVAPASGLVIRASPRIDPSLWFADGDYPLAAMRAEQEGHAGVLLDIASDGRVDACTQLSSEYEWLGRASCRILIRRARFTPALGRDRKPAPDRWNVSIDWKLPPFPPRREDPTVHHGVYGDVPVIATEHLSAPEALGDPDLWLQPADYPPELLKRGGKIEVTLKVAKNGLVRSCRIDVSSSVRRWDRQVCALLRRRARFQPEKQAEEKWRSNEWWHRYSWGPATAQ</sequence>
<evidence type="ECO:0000313" key="7">
    <source>
        <dbReference type="EMBL" id="MBB4838817.1"/>
    </source>
</evidence>
<feature type="domain" description="TonB C-terminal" evidence="6">
    <location>
        <begin position="54"/>
        <end position="130"/>
    </location>
</feature>
<dbReference type="AlphaFoldDB" id="A0A7W7NSE8"/>
<keyword evidence="2" id="KW-0812">Transmembrane</keyword>
<evidence type="ECO:0000256" key="1">
    <source>
        <dbReference type="ARBA" id="ARBA00004167"/>
    </source>
</evidence>
<feature type="chain" id="PRO_5031127461" evidence="5">
    <location>
        <begin position="22"/>
        <end position="254"/>
    </location>
</feature>
<comment type="subcellular location">
    <subcellularLocation>
        <location evidence="1">Membrane</location>
        <topology evidence="1">Single-pass membrane protein</topology>
    </subcellularLocation>
</comment>
<proteinExistence type="predicted"/>
<dbReference type="SUPFAM" id="SSF74653">
    <property type="entry name" value="TolA/TonB C-terminal domain"/>
    <property type="match status" value="2"/>
</dbReference>
<dbReference type="EMBL" id="JACHLN010000002">
    <property type="protein sequence ID" value="MBB4838817.1"/>
    <property type="molecule type" value="Genomic_DNA"/>
</dbReference>